<evidence type="ECO:0000313" key="3">
    <source>
        <dbReference type="Proteomes" id="UP000199513"/>
    </source>
</evidence>
<evidence type="ECO:0000313" key="2">
    <source>
        <dbReference type="EMBL" id="SFE96711.1"/>
    </source>
</evidence>
<feature type="compositionally biased region" description="Basic and acidic residues" evidence="1">
    <location>
        <begin position="40"/>
        <end position="55"/>
    </location>
</feature>
<gene>
    <name evidence="2" type="ORF">SAMN04488541_101159</name>
</gene>
<keyword evidence="3" id="KW-1185">Reference proteome</keyword>
<reference evidence="2 3" key="1">
    <citation type="submission" date="2016-10" db="EMBL/GenBank/DDBJ databases">
        <authorList>
            <person name="de Groot N.N."/>
        </authorList>
    </citation>
    <scope>NUCLEOTIDE SEQUENCE [LARGE SCALE GENOMIC DNA]</scope>
    <source>
        <strain>GEY</strain>
        <strain evidence="3">DSM 9560</strain>
    </source>
</reference>
<organism evidence="2 3">
    <name type="scientific">Thermoflexibacter ruber</name>
    <dbReference type="NCBI Taxonomy" id="1003"/>
    <lineage>
        <taxon>Bacteria</taxon>
        <taxon>Pseudomonadati</taxon>
        <taxon>Bacteroidota</taxon>
        <taxon>Cytophagia</taxon>
        <taxon>Cytophagales</taxon>
        <taxon>Thermoflexibacteraceae</taxon>
        <taxon>Thermoflexibacter</taxon>
    </lineage>
</organism>
<feature type="region of interest" description="Disordered" evidence="1">
    <location>
        <begin position="38"/>
        <end position="60"/>
    </location>
</feature>
<name>A0A1I2EWK6_9BACT</name>
<dbReference type="AlphaFoldDB" id="A0A1I2EWK6"/>
<dbReference type="RefSeq" id="WP_143090848.1">
    <property type="nucleotide sequence ID" value="NZ_FONY01000011.1"/>
</dbReference>
<dbReference type="EMBL" id="FONY01000011">
    <property type="protein sequence ID" value="SFE96711.1"/>
    <property type="molecule type" value="Genomic_DNA"/>
</dbReference>
<proteinExistence type="predicted"/>
<evidence type="ECO:0000256" key="1">
    <source>
        <dbReference type="SAM" id="MobiDB-lite"/>
    </source>
</evidence>
<sequence length="427" mass="49459">MNNLYISPFYKLYSSFWKRSIVVSIGLIVLFMQSCQPSSPKEREGSLQENDDKNTGIELPITSSENNITKGLEPIKVKHRLYNDFARLVAGLPLEEGSSLTRYTQSEAYKKMVVDLDKAWAKVDADRFAKMRSWAKTELSTANQDNALLFYPFSGPDFVNAYQFFPNAESYLLIGLETVMPFPDFRTFTAKMIDNYFISILESVDDLFEKSYFFTRRMSKDFQKGRTEGILPVLCLFIVRTGHTIADIEKLEINKQGEILASAIDTVNVKLKGVKISFFNPQDNQLKTVYYFRQDLSNNGLKQNPNFMKMLQNLPSCNTYFKSASYLLHYPYFTDLRPLILEKSKSILQDDTGVPFRFFDRAKWDLAVYGVYDKPIKDFKRMEQKDLKNFYDSLKSLGAVKPMPFDLGYHWGKKDNNLMRAIKKINK</sequence>
<protein>
    <submittedName>
        <fullName evidence="2">Uncharacterized protein</fullName>
    </submittedName>
</protein>
<dbReference type="OrthoDB" id="977906at2"/>
<dbReference type="Proteomes" id="UP000199513">
    <property type="component" value="Unassembled WGS sequence"/>
</dbReference>
<accession>A0A1I2EWK6</accession>
<dbReference type="STRING" id="1003.SAMN04488541_101159"/>